<evidence type="ECO:0008006" key="3">
    <source>
        <dbReference type="Google" id="ProtNLM"/>
    </source>
</evidence>
<gene>
    <name evidence="1" type="ORF">KDW_52020</name>
</gene>
<accession>A0A5J4KWX8</accession>
<reference evidence="1 2" key="1">
    <citation type="submission" date="2019-10" db="EMBL/GenBank/DDBJ databases">
        <title>Dictyobacter vulcani sp. nov., within the class Ktedonobacteria, isolated from soil of volcanic Mt. Zao.</title>
        <authorList>
            <person name="Zheng Y."/>
            <person name="Wang C.M."/>
            <person name="Sakai Y."/>
            <person name="Abe K."/>
            <person name="Yokota A."/>
            <person name="Yabe S."/>
        </authorList>
    </citation>
    <scope>NUCLEOTIDE SEQUENCE [LARGE SCALE GENOMIC DNA]</scope>
    <source>
        <strain evidence="1 2">W12</strain>
    </source>
</reference>
<organism evidence="1 2">
    <name type="scientific">Dictyobacter vulcani</name>
    <dbReference type="NCBI Taxonomy" id="2607529"/>
    <lineage>
        <taxon>Bacteria</taxon>
        <taxon>Bacillati</taxon>
        <taxon>Chloroflexota</taxon>
        <taxon>Ktedonobacteria</taxon>
        <taxon>Ktedonobacterales</taxon>
        <taxon>Dictyobacteraceae</taxon>
        <taxon>Dictyobacter</taxon>
    </lineage>
</organism>
<dbReference type="Gene3D" id="2.30.110.10">
    <property type="entry name" value="Electron Transport, Fmn-binding Protein, Chain A"/>
    <property type="match status" value="1"/>
</dbReference>
<sequence>MYVTTSNNAGKMKRIRATGRVAMTPSDRIGKLLGEPEVAGVGRAAATEERAAARTALEHKYGEQFQKIAGVETPDRAYIIIEPAAR</sequence>
<name>A0A5J4KWX8_9CHLR</name>
<dbReference type="InterPro" id="IPR012349">
    <property type="entry name" value="Split_barrel_FMN-bd"/>
</dbReference>
<comment type="caution">
    <text evidence="1">The sequence shown here is derived from an EMBL/GenBank/DDBJ whole genome shotgun (WGS) entry which is preliminary data.</text>
</comment>
<proteinExistence type="predicted"/>
<evidence type="ECO:0000313" key="2">
    <source>
        <dbReference type="Proteomes" id="UP000326912"/>
    </source>
</evidence>
<dbReference type="SUPFAM" id="SSF50475">
    <property type="entry name" value="FMN-binding split barrel"/>
    <property type="match status" value="1"/>
</dbReference>
<evidence type="ECO:0000313" key="1">
    <source>
        <dbReference type="EMBL" id="GER91040.1"/>
    </source>
</evidence>
<dbReference type="EMBL" id="BKZW01000003">
    <property type="protein sequence ID" value="GER91040.1"/>
    <property type="molecule type" value="Genomic_DNA"/>
</dbReference>
<protein>
    <recommendedName>
        <fullName evidence="3">ASCH domain-containing protein</fullName>
    </recommendedName>
</protein>
<keyword evidence="2" id="KW-1185">Reference proteome</keyword>
<dbReference type="AlphaFoldDB" id="A0A5J4KWX8"/>
<dbReference type="Proteomes" id="UP000326912">
    <property type="component" value="Unassembled WGS sequence"/>
</dbReference>